<dbReference type="Pfam" id="PF13649">
    <property type="entry name" value="Methyltransf_25"/>
    <property type="match status" value="1"/>
</dbReference>
<comment type="caution">
    <text evidence="2">The sequence shown here is derived from an EMBL/GenBank/DDBJ whole genome shotgun (WGS) entry which is preliminary data.</text>
</comment>
<name>A0A437M8F9_9SPHN</name>
<dbReference type="SUPFAM" id="SSF53335">
    <property type="entry name" value="S-adenosyl-L-methionine-dependent methyltransferases"/>
    <property type="match status" value="1"/>
</dbReference>
<dbReference type="GO" id="GO:0008168">
    <property type="term" value="F:methyltransferase activity"/>
    <property type="evidence" value="ECO:0007669"/>
    <property type="project" value="UniProtKB-KW"/>
</dbReference>
<evidence type="ECO:0000313" key="3">
    <source>
        <dbReference type="Proteomes" id="UP000282971"/>
    </source>
</evidence>
<dbReference type="OrthoDB" id="7442139at2"/>
<keyword evidence="3" id="KW-1185">Reference proteome</keyword>
<dbReference type="AlphaFoldDB" id="A0A437M8F9"/>
<gene>
    <name evidence="2" type="ORF">EOD43_08540</name>
</gene>
<protein>
    <submittedName>
        <fullName evidence="2">Methyltransferase domain-containing protein</fullName>
    </submittedName>
</protein>
<dbReference type="EMBL" id="SACN01000001">
    <property type="protein sequence ID" value="RVT93893.1"/>
    <property type="molecule type" value="Genomic_DNA"/>
</dbReference>
<dbReference type="RefSeq" id="WP_127742967.1">
    <property type="nucleotide sequence ID" value="NZ_SACN01000001.1"/>
</dbReference>
<keyword evidence="2" id="KW-0489">Methyltransferase</keyword>
<feature type="domain" description="Methyltransferase" evidence="1">
    <location>
        <begin position="60"/>
        <end position="117"/>
    </location>
</feature>
<keyword evidence="2" id="KW-0808">Transferase</keyword>
<accession>A0A437M8F9</accession>
<dbReference type="CDD" id="cd02440">
    <property type="entry name" value="AdoMet_MTases"/>
    <property type="match status" value="1"/>
</dbReference>
<dbReference type="InterPro" id="IPR041698">
    <property type="entry name" value="Methyltransf_25"/>
</dbReference>
<sequence length="259" mass="28514">MIELATPEGAADAARLHAIDASRRAYAVRWAINAAWYERQGLYDRLAAIATGHGPIGRAIDLGCGQGHGTAALLRRAPSMEILGIDENPHGLRIAGARMPRSVRWLHSDLLDHDPEREALLDVTPIDLISLWFPGTHAAREQDATVRRLNLVSDELYAVAMEMTAILIAARHLRPGGLLHIVDRAAHPDPERIRHVYRDKMARMAGRYGLHPIDICALPYAEPQEGGIAIGSPRFDRDPSATFAISMLLRRSESVERGS</sequence>
<organism evidence="2 3">
    <name type="scientific">Sphingomonas crocodyli</name>
    <dbReference type="NCBI Taxonomy" id="1979270"/>
    <lineage>
        <taxon>Bacteria</taxon>
        <taxon>Pseudomonadati</taxon>
        <taxon>Pseudomonadota</taxon>
        <taxon>Alphaproteobacteria</taxon>
        <taxon>Sphingomonadales</taxon>
        <taxon>Sphingomonadaceae</taxon>
        <taxon>Sphingomonas</taxon>
    </lineage>
</organism>
<dbReference type="InterPro" id="IPR029063">
    <property type="entry name" value="SAM-dependent_MTases_sf"/>
</dbReference>
<reference evidence="2 3" key="1">
    <citation type="submission" date="2019-01" db="EMBL/GenBank/DDBJ databases">
        <authorList>
            <person name="Chen W.-M."/>
        </authorList>
    </citation>
    <scope>NUCLEOTIDE SEQUENCE [LARGE SCALE GENOMIC DNA]</scope>
    <source>
        <strain evidence="2 3">CCP-7</strain>
    </source>
</reference>
<proteinExistence type="predicted"/>
<dbReference type="GO" id="GO:0032259">
    <property type="term" value="P:methylation"/>
    <property type="evidence" value="ECO:0007669"/>
    <property type="project" value="UniProtKB-KW"/>
</dbReference>
<dbReference type="Gene3D" id="3.40.50.150">
    <property type="entry name" value="Vaccinia Virus protein VP39"/>
    <property type="match status" value="1"/>
</dbReference>
<evidence type="ECO:0000259" key="1">
    <source>
        <dbReference type="Pfam" id="PF13649"/>
    </source>
</evidence>
<dbReference type="Proteomes" id="UP000282971">
    <property type="component" value="Unassembled WGS sequence"/>
</dbReference>
<evidence type="ECO:0000313" key="2">
    <source>
        <dbReference type="EMBL" id="RVT93893.1"/>
    </source>
</evidence>